<dbReference type="PRINTS" id="PR01490">
    <property type="entry name" value="RTXTOXIND"/>
</dbReference>
<dbReference type="Proteomes" id="UP000294562">
    <property type="component" value="Unassembled WGS sequence"/>
</dbReference>
<sequence length="375" mass="39241">MPRSLSTAFTTLLIVLCPLTGYAQTGEASAPRVSVAAAVTEDVVQDASFIARVEAIDSVDLVARVTGFVQNVLVKDGTEVSTGDVLFRIEPEQYDAIVASRRADLSQAEANLTLAEIELDRNRTLVAREAVAQSELDRAQANEKVAVAQVKAAEAALSQAELDLSYTRITAPFDGRIGRIGASAGELVTPSSGALATLVSEAPIYVTFSLGESALYDVMQATLAAGGSIGAPNGQISVTVRLPNGTDYGETGTLAFGDNRVDPTTGTLAVRAKFENADRLLVDGAFVTARLAAKKPVQMLTIPQAAVQRDQRGGFVLVVGPEQTVEQRYITTGQQVGTSIAVEDGLQEGETVIVEGLQRVRPGVPVEAVLAGSGN</sequence>
<dbReference type="SUPFAM" id="SSF111369">
    <property type="entry name" value="HlyD-like secretion proteins"/>
    <property type="match status" value="1"/>
</dbReference>
<dbReference type="EMBL" id="SMZO01000047">
    <property type="protein sequence ID" value="TDL85302.1"/>
    <property type="molecule type" value="Genomic_DNA"/>
</dbReference>
<feature type="signal peptide" evidence="3">
    <location>
        <begin position="1"/>
        <end position="23"/>
    </location>
</feature>
<reference evidence="8 9" key="1">
    <citation type="submission" date="2019-03" db="EMBL/GenBank/DDBJ databases">
        <title>Rhodobacteraceae bacterium SM1902, a new member of the family Rhodobacteraceae isolated from Yantai.</title>
        <authorList>
            <person name="Sun Y."/>
        </authorList>
    </citation>
    <scope>NUCLEOTIDE SEQUENCE [LARGE SCALE GENOMIC DNA]</scope>
    <source>
        <strain evidence="8 9">SM1902</strain>
    </source>
</reference>
<comment type="subcellular location">
    <subcellularLocation>
        <location evidence="1">Cell envelope</location>
    </subcellularLocation>
</comment>
<evidence type="ECO:0000313" key="8">
    <source>
        <dbReference type="EMBL" id="TDL85302.1"/>
    </source>
</evidence>
<feature type="domain" description="Multidrug resistance protein MdtA-like alpha-helical hairpin" evidence="4">
    <location>
        <begin position="100"/>
        <end position="167"/>
    </location>
</feature>
<evidence type="ECO:0000256" key="1">
    <source>
        <dbReference type="ARBA" id="ARBA00004196"/>
    </source>
</evidence>
<evidence type="ECO:0000256" key="2">
    <source>
        <dbReference type="ARBA" id="ARBA00009477"/>
    </source>
</evidence>
<feature type="chain" id="PRO_5020558633" evidence="3">
    <location>
        <begin position="24"/>
        <end position="375"/>
    </location>
</feature>
<gene>
    <name evidence="8" type="ORF">E2L05_15985</name>
</gene>
<keyword evidence="3" id="KW-0732">Signal</keyword>
<dbReference type="Pfam" id="PF25944">
    <property type="entry name" value="Beta-barrel_RND"/>
    <property type="match status" value="1"/>
</dbReference>
<dbReference type="PANTHER" id="PTHR30158:SF3">
    <property type="entry name" value="MULTIDRUG EFFLUX PUMP SUBUNIT ACRA-RELATED"/>
    <property type="match status" value="1"/>
</dbReference>
<dbReference type="Gene3D" id="2.40.50.100">
    <property type="match status" value="1"/>
</dbReference>
<feature type="domain" description="Multidrug resistance protein MdtA-like barrel-sandwich hybrid" evidence="5">
    <location>
        <begin position="58"/>
        <end position="191"/>
    </location>
</feature>
<dbReference type="GO" id="GO:0030313">
    <property type="term" value="C:cell envelope"/>
    <property type="evidence" value="ECO:0007669"/>
    <property type="project" value="UniProtKB-SubCell"/>
</dbReference>
<evidence type="ECO:0000313" key="9">
    <source>
        <dbReference type="Proteomes" id="UP000294562"/>
    </source>
</evidence>
<dbReference type="InterPro" id="IPR058627">
    <property type="entry name" value="MdtA-like_C"/>
</dbReference>
<dbReference type="Gene3D" id="2.40.30.170">
    <property type="match status" value="1"/>
</dbReference>
<evidence type="ECO:0000256" key="3">
    <source>
        <dbReference type="SAM" id="SignalP"/>
    </source>
</evidence>
<proteinExistence type="inferred from homology"/>
<dbReference type="RefSeq" id="WP_133343876.1">
    <property type="nucleotide sequence ID" value="NZ_SMZO01000047.1"/>
</dbReference>
<comment type="similarity">
    <text evidence="2">Belongs to the membrane fusion protein (MFP) (TC 8.A.1) family.</text>
</comment>
<name>A0A4R6APC5_9RHOB</name>
<dbReference type="Pfam" id="PF25876">
    <property type="entry name" value="HH_MFP_RND"/>
    <property type="match status" value="1"/>
</dbReference>
<evidence type="ECO:0000259" key="7">
    <source>
        <dbReference type="Pfam" id="PF25967"/>
    </source>
</evidence>
<accession>A0A4R6APC5</accession>
<dbReference type="GO" id="GO:0046677">
    <property type="term" value="P:response to antibiotic"/>
    <property type="evidence" value="ECO:0007669"/>
    <property type="project" value="TreeGrafter"/>
</dbReference>
<dbReference type="Gene3D" id="1.10.287.470">
    <property type="entry name" value="Helix hairpin bin"/>
    <property type="match status" value="1"/>
</dbReference>
<protein>
    <submittedName>
        <fullName evidence="8">Efflux RND transporter periplasmic adaptor subunit</fullName>
    </submittedName>
</protein>
<evidence type="ECO:0000259" key="4">
    <source>
        <dbReference type="Pfam" id="PF25876"/>
    </source>
</evidence>
<dbReference type="GO" id="GO:0022857">
    <property type="term" value="F:transmembrane transporter activity"/>
    <property type="evidence" value="ECO:0007669"/>
    <property type="project" value="InterPro"/>
</dbReference>
<organism evidence="8 9">
    <name type="scientific">Meridianimarinicoccus aquatilis</name>
    <dbReference type="NCBI Taxonomy" id="2552766"/>
    <lineage>
        <taxon>Bacteria</taxon>
        <taxon>Pseudomonadati</taxon>
        <taxon>Pseudomonadota</taxon>
        <taxon>Alphaproteobacteria</taxon>
        <taxon>Rhodobacterales</taxon>
        <taxon>Paracoccaceae</taxon>
        <taxon>Meridianimarinicoccus</taxon>
    </lineage>
</organism>
<dbReference type="Pfam" id="PF25917">
    <property type="entry name" value="BSH_RND"/>
    <property type="match status" value="1"/>
</dbReference>
<dbReference type="OrthoDB" id="7811737at2"/>
<feature type="domain" description="Multidrug resistance protein MdtA-like beta-barrel" evidence="6">
    <location>
        <begin position="203"/>
        <end position="293"/>
    </location>
</feature>
<dbReference type="InterPro" id="IPR058625">
    <property type="entry name" value="MdtA-like_BSH"/>
</dbReference>
<dbReference type="GO" id="GO:0005886">
    <property type="term" value="C:plasma membrane"/>
    <property type="evidence" value="ECO:0007669"/>
    <property type="project" value="TreeGrafter"/>
</dbReference>
<evidence type="ECO:0000259" key="5">
    <source>
        <dbReference type="Pfam" id="PF25917"/>
    </source>
</evidence>
<dbReference type="Pfam" id="PF25967">
    <property type="entry name" value="RND-MFP_C"/>
    <property type="match status" value="1"/>
</dbReference>
<feature type="domain" description="Multidrug resistance protein MdtA-like C-terminal permuted SH3" evidence="7">
    <location>
        <begin position="299"/>
        <end position="359"/>
    </location>
</feature>
<evidence type="ECO:0000259" key="6">
    <source>
        <dbReference type="Pfam" id="PF25944"/>
    </source>
</evidence>
<dbReference type="AlphaFoldDB" id="A0A4R6APC5"/>
<dbReference type="InterPro" id="IPR058626">
    <property type="entry name" value="MdtA-like_b-barrel"/>
</dbReference>
<dbReference type="Gene3D" id="2.40.420.20">
    <property type="match status" value="1"/>
</dbReference>
<dbReference type="PANTHER" id="PTHR30158">
    <property type="entry name" value="ACRA/E-RELATED COMPONENT OF DRUG EFFLUX TRANSPORTER"/>
    <property type="match status" value="1"/>
</dbReference>
<comment type="caution">
    <text evidence="8">The sequence shown here is derived from an EMBL/GenBank/DDBJ whole genome shotgun (WGS) entry which is preliminary data.</text>
</comment>
<dbReference type="NCBIfam" id="TIGR01730">
    <property type="entry name" value="RND_mfp"/>
    <property type="match status" value="1"/>
</dbReference>
<dbReference type="FunFam" id="2.40.420.20:FF:000001">
    <property type="entry name" value="Efflux RND transporter periplasmic adaptor subunit"/>
    <property type="match status" value="1"/>
</dbReference>
<dbReference type="InterPro" id="IPR058624">
    <property type="entry name" value="MdtA-like_HH"/>
</dbReference>
<keyword evidence="9" id="KW-1185">Reference proteome</keyword>
<dbReference type="InterPro" id="IPR006143">
    <property type="entry name" value="RND_pump_MFP"/>
</dbReference>